<dbReference type="CDD" id="cd01059">
    <property type="entry name" value="CCC1_like"/>
    <property type="match status" value="1"/>
</dbReference>
<name>A0A2H0UQB2_9BACT</name>
<feature type="transmembrane region" description="Helical" evidence="5">
    <location>
        <begin position="144"/>
        <end position="165"/>
    </location>
</feature>
<keyword evidence="3 5" id="KW-1133">Transmembrane helix</keyword>
<dbReference type="Proteomes" id="UP000229615">
    <property type="component" value="Unassembled WGS sequence"/>
</dbReference>
<feature type="transmembrane region" description="Helical" evidence="5">
    <location>
        <begin position="114"/>
        <end position="132"/>
    </location>
</feature>
<evidence type="ECO:0000313" key="7">
    <source>
        <dbReference type="Proteomes" id="UP000229615"/>
    </source>
</evidence>
<dbReference type="GO" id="GO:0012505">
    <property type="term" value="C:endomembrane system"/>
    <property type="evidence" value="ECO:0007669"/>
    <property type="project" value="UniProtKB-SubCell"/>
</dbReference>
<keyword evidence="2 5" id="KW-0812">Transmembrane</keyword>
<evidence type="ECO:0000256" key="3">
    <source>
        <dbReference type="ARBA" id="ARBA00022989"/>
    </source>
</evidence>
<feature type="transmembrane region" description="Helical" evidence="5">
    <location>
        <begin position="42"/>
        <end position="62"/>
    </location>
</feature>
<proteinExistence type="predicted"/>
<dbReference type="EMBL" id="PFBB01000014">
    <property type="protein sequence ID" value="PIR88632.1"/>
    <property type="molecule type" value="Genomic_DNA"/>
</dbReference>
<evidence type="ECO:0000256" key="2">
    <source>
        <dbReference type="ARBA" id="ARBA00022692"/>
    </source>
</evidence>
<organism evidence="6 7">
    <name type="scientific">Candidatus Harrisonbacteria bacterium CG10_big_fil_rev_8_21_14_0_10_44_23</name>
    <dbReference type="NCBI Taxonomy" id="1974585"/>
    <lineage>
        <taxon>Bacteria</taxon>
        <taxon>Candidatus Harrisoniibacteriota</taxon>
    </lineage>
</organism>
<evidence type="ECO:0000256" key="5">
    <source>
        <dbReference type="SAM" id="Phobius"/>
    </source>
</evidence>
<protein>
    <recommendedName>
        <fullName evidence="8">VIT family protein</fullName>
    </recommendedName>
</protein>
<evidence type="ECO:0008006" key="8">
    <source>
        <dbReference type="Google" id="ProtNLM"/>
    </source>
</evidence>
<comment type="caution">
    <text evidence="6">The sequence shown here is derived from an EMBL/GenBank/DDBJ whole genome shotgun (WGS) entry which is preliminary data.</text>
</comment>
<keyword evidence="4 5" id="KW-0472">Membrane</keyword>
<dbReference type="PANTHER" id="PTHR31851">
    <property type="entry name" value="FE(2+)/MN(2+) TRANSPORTER PCL1"/>
    <property type="match status" value="1"/>
</dbReference>
<dbReference type="AlphaFoldDB" id="A0A2H0UQB2"/>
<dbReference type="InterPro" id="IPR008217">
    <property type="entry name" value="Ccc1_fam"/>
</dbReference>
<accession>A0A2H0UQB2</accession>
<feature type="transmembrane region" description="Helical" evidence="5">
    <location>
        <begin position="12"/>
        <end position="36"/>
    </location>
</feature>
<dbReference type="Pfam" id="PF01988">
    <property type="entry name" value="VIT1"/>
    <property type="match status" value="2"/>
</dbReference>
<feature type="transmembrane region" description="Helical" evidence="5">
    <location>
        <begin position="83"/>
        <end position="108"/>
    </location>
</feature>
<evidence type="ECO:0000256" key="4">
    <source>
        <dbReference type="ARBA" id="ARBA00023136"/>
    </source>
</evidence>
<gene>
    <name evidence="6" type="ORF">COU09_01465</name>
</gene>
<dbReference type="GO" id="GO:0005384">
    <property type="term" value="F:manganese ion transmembrane transporter activity"/>
    <property type="evidence" value="ECO:0007669"/>
    <property type="project" value="InterPro"/>
</dbReference>
<comment type="subcellular location">
    <subcellularLocation>
        <location evidence="1">Endomembrane system</location>
        <topology evidence="1">Multi-pass membrane protein</topology>
    </subcellularLocation>
</comment>
<sequence>MNTLDQESKREYLRNFVFGVEDSLVSTVGLLSGVAIAGVESATIILTGVILIFVEALSMGAGSFLAESSTEEFSRHRHKYNQLAVVGGGIMFLSYFLAGFIPLAPYFLFAPFQALVFSILLSMISLFGLGLLSARISHIKSSRVALRMLVVGGLAIVVGTVVGLFF</sequence>
<evidence type="ECO:0000256" key="1">
    <source>
        <dbReference type="ARBA" id="ARBA00004127"/>
    </source>
</evidence>
<reference evidence="7" key="1">
    <citation type="submission" date="2017-09" db="EMBL/GenBank/DDBJ databases">
        <title>Depth-based differentiation of microbial function through sediment-hosted aquifers and enrichment of novel symbionts in the deep terrestrial subsurface.</title>
        <authorList>
            <person name="Probst A.J."/>
            <person name="Ladd B."/>
            <person name="Jarett J.K."/>
            <person name="Geller-Mcgrath D.E."/>
            <person name="Sieber C.M.K."/>
            <person name="Emerson J.B."/>
            <person name="Anantharaman K."/>
            <person name="Thomas B.C."/>
            <person name="Malmstrom R."/>
            <person name="Stieglmeier M."/>
            <person name="Klingl A."/>
            <person name="Woyke T."/>
            <person name="Ryan C.M."/>
            <person name="Banfield J.F."/>
        </authorList>
    </citation>
    <scope>NUCLEOTIDE SEQUENCE [LARGE SCALE GENOMIC DNA]</scope>
</reference>
<dbReference type="GO" id="GO:0030026">
    <property type="term" value="P:intracellular manganese ion homeostasis"/>
    <property type="evidence" value="ECO:0007669"/>
    <property type="project" value="InterPro"/>
</dbReference>
<evidence type="ECO:0000313" key="6">
    <source>
        <dbReference type="EMBL" id="PIR88632.1"/>
    </source>
</evidence>